<protein>
    <submittedName>
        <fullName evidence="3">Protein PXR1-like isoform X2</fullName>
    </submittedName>
</protein>
<sequence>MASDSDDSVENLKPYVDRPIVDFADFVRGQEVCDVCTVVLLFKLVETQQAIEALSMEMDAAVKTASEAIKDIEEIKENMLKTMDKNLREKLERELLMLQQGQQRQDKQEIEKVEEKEQEEVDESKEQKQGDEEIEKMGNKELEGKEMEARKEKKEEKEKEENKAEEEKEEKKIKEKHKMEEEMNQATKSTSQKSEKPVKKSKSKK</sequence>
<reference evidence="3" key="1">
    <citation type="submission" date="2025-08" db="UniProtKB">
        <authorList>
            <consortium name="RefSeq"/>
        </authorList>
    </citation>
    <scope>IDENTIFICATION</scope>
</reference>
<feature type="compositionally biased region" description="Basic and acidic residues" evidence="1">
    <location>
        <begin position="104"/>
        <end position="115"/>
    </location>
</feature>
<dbReference type="GeneID" id="112494197"/>
<feature type="compositionally biased region" description="Basic and acidic residues" evidence="1">
    <location>
        <begin position="124"/>
        <end position="181"/>
    </location>
</feature>
<proteinExistence type="predicted"/>
<accession>A0AAJ7RFX8</accession>
<dbReference type="RefSeq" id="XP_024939676.1">
    <property type="nucleotide sequence ID" value="XM_025083908.1"/>
</dbReference>
<keyword evidence="2" id="KW-1185">Reference proteome</keyword>
<evidence type="ECO:0000313" key="3">
    <source>
        <dbReference type="RefSeq" id="XP_024939676.1"/>
    </source>
</evidence>
<evidence type="ECO:0000256" key="1">
    <source>
        <dbReference type="SAM" id="MobiDB-lite"/>
    </source>
</evidence>
<name>A0AAJ7RFX8_CEPCN</name>
<evidence type="ECO:0000313" key="2">
    <source>
        <dbReference type="Proteomes" id="UP000694920"/>
    </source>
</evidence>
<feature type="region of interest" description="Disordered" evidence="1">
    <location>
        <begin position="98"/>
        <end position="205"/>
    </location>
</feature>
<gene>
    <name evidence="3" type="primary">LOC112494197</name>
</gene>
<organism evidence="2 3">
    <name type="scientific">Cephus cinctus</name>
    <name type="common">Wheat stem sawfly</name>
    <dbReference type="NCBI Taxonomy" id="211228"/>
    <lineage>
        <taxon>Eukaryota</taxon>
        <taxon>Metazoa</taxon>
        <taxon>Ecdysozoa</taxon>
        <taxon>Arthropoda</taxon>
        <taxon>Hexapoda</taxon>
        <taxon>Insecta</taxon>
        <taxon>Pterygota</taxon>
        <taxon>Neoptera</taxon>
        <taxon>Endopterygota</taxon>
        <taxon>Hymenoptera</taxon>
        <taxon>Cephoidea</taxon>
        <taxon>Cephidae</taxon>
        <taxon>Cephus</taxon>
    </lineage>
</organism>
<dbReference type="AlphaFoldDB" id="A0AAJ7RFX8"/>
<dbReference type="Proteomes" id="UP000694920">
    <property type="component" value="Unplaced"/>
</dbReference>